<dbReference type="PANTHER" id="PTHR45947:SF3">
    <property type="entry name" value="SULFOQUINOVOSYL TRANSFERASE SQD2"/>
    <property type="match status" value="1"/>
</dbReference>
<dbReference type="Gene3D" id="3.40.50.2000">
    <property type="entry name" value="Glycogen Phosphorylase B"/>
    <property type="match status" value="2"/>
</dbReference>
<keyword evidence="2" id="KW-0808">Transferase</keyword>
<proteinExistence type="predicted"/>
<feature type="domain" description="Glycosyltransferase subfamily 4-like N-terminal" evidence="3">
    <location>
        <begin position="16"/>
        <end position="179"/>
    </location>
</feature>
<protein>
    <submittedName>
        <fullName evidence="4">Glycosyltransferase</fullName>
    </submittedName>
</protein>
<dbReference type="Pfam" id="PF13579">
    <property type="entry name" value="Glyco_trans_4_4"/>
    <property type="match status" value="1"/>
</dbReference>
<dbReference type="RefSeq" id="WP_380973626.1">
    <property type="nucleotide sequence ID" value="NZ_JBHTEF010000001.1"/>
</dbReference>
<dbReference type="SUPFAM" id="SSF53756">
    <property type="entry name" value="UDP-Glycosyltransferase/glycogen phosphorylase"/>
    <property type="match status" value="1"/>
</dbReference>
<sequence>MATRIFTPEAAAAAFRLDALSRALRGAGARVRVLTSRPPDLDTSRDPEGVSIRRARTLRDRSGYLKGYLQYLSFDAPLAARLLATRPRPDVIVAEPPPTTGAVVRVTSSLLGVPYVYYAADVWSDASESMGAPRAVVRALRAVERFALSGATRVIAVNQGVADRVRELGARDIEVVLNGIDISLFNPAGPPSSGEAELGDLRDAPYLVYAGTASQWQGAGIFLDAFARVREEFPDLHLVYLGQGSDMEAIARRAEGDPRVHVLGRRPPEEAAVWQARARAALVSIVPGRGYDFAYPTKVLAALSCGTPVVYAGTGPVAEDVAGAGLGAVAASFDAGAVADAVRDVLARPREGARLRSWVAAHRSLAVTGRDAAEVVLGVARRSRS</sequence>
<gene>
    <name evidence="4" type="ORF">ACFQWG_07020</name>
</gene>
<keyword evidence="5" id="KW-1185">Reference proteome</keyword>
<name>A0ABW2SLJ5_9ACTO</name>
<evidence type="ECO:0000256" key="1">
    <source>
        <dbReference type="ARBA" id="ARBA00022676"/>
    </source>
</evidence>
<dbReference type="Proteomes" id="UP001596527">
    <property type="component" value="Unassembled WGS sequence"/>
</dbReference>
<evidence type="ECO:0000259" key="3">
    <source>
        <dbReference type="Pfam" id="PF13579"/>
    </source>
</evidence>
<dbReference type="EMBL" id="JBHTEF010000001">
    <property type="protein sequence ID" value="MFC7580947.1"/>
    <property type="molecule type" value="Genomic_DNA"/>
</dbReference>
<dbReference type="PANTHER" id="PTHR45947">
    <property type="entry name" value="SULFOQUINOVOSYL TRANSFERASE SQD2"/>
    <property type="match status" value="1"/>
</dbReference>
<evidence type="ECO:0000256" key="2">
    <source>
        <dbReference type="ARBA" id="ARBA00022679"/>
    </source>
</evidence>
<organism evidence="4 5">
    <name type="scientific">Schaalia naturae</name>
    <dbReference type="NCBI Taxonomy" id="635203"/>
    <lineage>
        <taxon>Bacteria</taxon>
        <taxon>Bacillati</taxon>
        <taxon>Actinomycetota</taxon>
        <taxon>Actinomycetes</taxon>
        <taxon>Actinomycetales</taxon>
        <taxon>Actinomycetaceae</taxon>
        <taxon>Schaalia</taxon>
    </lineage>
</organism>
<accession>A0ABW2SLJ5</accession>
<dbReference type="InterPro" id="IPR050194">
    <property type="entry name" value="Glycosyltransferase_grp1"/>
</dbReference>
<reference evidence="5" key="1">
    <citation type="journal article" date="2019" name="Int. J. Syst. Evol. Microbiol.">
        <title>The Global Catalogue of Microorganisms (GCM) 10K type strain sequencing project: providing services to taxonomists for standard genome sequencing and annotation.</title>
        <authorList>
            <consortium name="The Broad Institute Genomics Platform"/>
            <consortium name="The Broad Institute Genome Sequencing Center for Infectious Disease"/>
            <person name="Wu L."/>
            <person name="Ma J."/>
        </authorList>
    </citation>
    <scope>NUCLEOTIDE SEQUENCE [LARGE SCALE GENOMIC DNA]</scope>
    <source>
        <strain evidence="5">CCUG 56698</strain>
    </source>
</reference>
<dbReference type="InterPro" id="IPR028098">
    <property type="entry name" value="Glyco_trans_4-like_N"/>
</dbReference>
<dbReference type="Pfam" id="PF13692">
    <property type="entry name" value="Glyco_trans_1_4"/>
    <property type="match status" value="1"/>
</dbReference>
<keyword evidence="1" id="KW-0328">Glycosyltransferase</keyword>
<evidence type="ECO:0000313" key="5">
    <source>
        <dbReference type="Proteomes" id="UP001596527"/>
    </source>
</evidence>
<comment type="caution">
    <text evidence="4">The sequence shown here is derived from an EMBL/GenBank/DDBJ whole genome shotgun (WGS) entry which is preliminary data.</text>
</comment>
<evidence type="ECO:0000313" key="4">
    <source>
        <dbReference type="EMBL" id="MFC7580947.1"/>
    </source>
</evidence>
<dbReference type="CDD" id="cd03794">
    <property type="entry name" value="GT4_WbuB-like"/>
    <property type="match status" value="1"/>
</dbReference>